<evidence type="ECO:0000259" key="4">
    <source>
        <dbReference type="Pfam" id="PF13205"/>
    </source>
</evidence>
<dbReference type="SUPFAM" id="SSF49452">
    <property type="entry name" value="Starch-binding domain-like"/>
    <property type="match status" value="1"/>
</dbReference>
<dbReference type="Proteomes" id="UP000820977">
    <property type="component" value="Unassembled WGS sequence"/>
</dbReference>
<feature type="compositionally biased region" description="Basic and acidic residues" evidence="3">
    <location>
        <begin position="603"/>
        <end position="619"/>
    </location>
</feature>
<dbReference type="Pfam" id="PF13205">
    <property type="entry name" value="Big_5"/>
    <property type="match status" value="1"/>
</dbReference>
<evidence type="ECO:0000256" key="2">
    <source>
        <dbReference type="SAM" id="Coils"/>
    </source>
</evidence>
<keyword evidence="2" id="KW-0175">Coiled coil</keyword>
<evidence type="ECO:0000256" key="3">
    <source>
        <dbReference type="SAM" id="MobiDB-lite"/>
    </source>
</evidence>
<dbReference type="InterPro" id="IPR032812">
    <property type="entry name" value="SbsA_Ig"/>
</dbReference>
<dbReference type="InterPro" id="IPR013784">
    <property type="entry name" value="Carb-bd-like_fold"/>
</dbReference>
<protein>
    <recommendedName>
        <fullName evidence="4">SbsA Ig-like domain-containing protein</fullName>
    </recommendedName>
</protein>
<feature type="coiled-coil region" evidence="2">
    <location>
        <begin position="348"/>
        <end position="375"/>
    </location>
</feature>
<feature type="region of interest" description="Disordered" evidence="3">
    <location>
        <begin position="590"/>
        <end position="619"/>
    </location>
</feature>
<proteinExistence type="predicted"/>
<feature type="domain" description="SbsA Ig-like" evidence="4">
    <location>
        <begin position="10"/>
        <end position="109"/>
    </location>
</feature>
<name>A0ABX2B264_9BACT</name>
<accession>A0ABX2B264</accession>
<dbReference type="EMBL" id="JABKKJ010000003">
    <property type="protein sequence ID" value="NPE24513.1"/>
    <property type="molecule type" value="Genomic_DNA"/>
</dbReference>
<evidence type="ECO:0000256" key="1">
    <source>
        <dbReference type="ARBA" id="ARBA00022729"/>
    </source>
</evidence>
<evidence type="ECO:0000313" key="6">
    <source>
        <dbReference type="Proteomes" id="UP000820977"/>
    </source>
</evidence>
<sequence>MGQPDGGLYDETPPRIVGATPADKAVGVSPKKVTIYFDEYITVDNPTEKVVVSPPQIEMPEIKGAGKKIVVELRDSLKPATTYTIDFSDAISDNNEGNPLGNYTYSFSTGDHIDTLEVAGSVVDASNLEPVKGILVGLYPTTPDMAFTAADTAFTTTPFLRVSRTDSRGRFIVKGVAPGQYRIYALQDMDNNYFFSQKSEMLAFSRDIIVPACKPDVRQDTLWRDSLHIDSIVPVRYTHFLPDDIVLKAFTEVQTDRYFLKSERQKPEAFTLFFSNGDSRLPEVRGLNFDDRGAFVVEASEKNDTVTYWLRDTALVNTDTLRMEVRYMGTDTLGALVSNTDTLEILPRESYEKRMKRMEREREEWQKKQEKARKRGDVYLTEMPAEALEPEYDIESEPAPDRNITVVMPSPLARIDTAAIHLYSRHDTLWYRSPMVFREREGKPRTYELLGEWRPGTEYSLEIDSAAFTDIYGRVSGGMKKGFRVRTLDSFGSLIMTVEGMADTAIVVELLDTQDRVVKSVRTSDGTAEFFYIKPATYYMRMFVDSNGNGKWDTGDYAAGRQPEEMCYYPERIECKAKWDISLSWNPLERAGDRQKPMAITKQKPDKEKTIKRRNEERN</sequence>
<keyword evidence="6" id="KW-1185">Reference proteome</keyword>
<evidence type="ECO:0000313" key="5">
    <source>
        <dbReference type="EMBL" id="NPE24513.1"/>
    </source>
</evidence>
<comment type="caution">
    <text evidence="5">The sequence shown here is derived from an EMBL/GenBank/DDBJ whole genome shotgun (WGS) entry which is preliminary data.</text>
</comment>
<keyword evidence="1" id="KW-0732">Signal</keyword>
<organism evidence="5 6">
    <name type="scientific">Xylanibacter caecicola</name>
    <dbReference type="NCBI Taxonomy" id="2736294"/>
    <lineage>
        <taxon>Bacteria</taxon>
        <taxon>Pseudomonadati</taxon>
        <taxon>Bacteroidota</taxon>
        <taxon>Bacteroidia</taxon>
        <taxon>Bacteroidales</taxon>
        <taxon>Prevotellaceae</taxon>
        <taxon>Xylanibacter</taxon>
    </lineage>
</organism>
<gene>
    <name evidence="5" type="ORF">HPS54_03080</name>
</gene>
<reference evidence="5 6" key="1">
    <citation type="submission" date="2020-05" db="EMBL/GenBank/DDBJ databases">
        <title>Distinct polysaccharide utilization as determinants for interspecies competition between intestinal Prevotella spp.</title>
        <authorList>
            <person name="Galvez E.J.C."/>
            <person name="Iljazovic A."/>
            <person name="Strowig T."/>
        </authorList>
    </citation>
    <scope>NUCLEOTIDE SEQUENCE [LARGE SCALE GENOMIC DNA]</scope>
    <source>
        <strain evidence="5 6">PCHR</strain>
    </source>
</reference>